<dbReference type="EMBL" id="JBBPBN010000044">
    <property type="protein sequence ID" value="KAK8996464.1"/>
    <property type="molecule type" value="Genomic_DNA"/>
</dbReference>
<evidence type="ECO:0000313" key="3">
    <source>
        <dbReference type="Proteomes" id="UP001396334"/>
    </source>
</evidence>
<comment type="caution">
    <text evidence="2">The sequence shown here is derived from an EMBL/GenBank/DDBJ whole genome shotgun (WGS) entry which is preliminary data.</text>
</comment>
<accession>A0ABR2Q716</accession>
<proteinExistence type="predicted"/>
<keyword evidence="3" id="KW-1185">Reference proteome</keyword>
<gene>
    <name evidence="2" type="ORF">V6N11_081739</name>
</gene>
<reference evidence="2 3" key="1">
    <citation type="journal article" date="2024" name="G3 (Bethesda)">
        <title>Genome assembly of Hibiscus sabdariffa L. provides insights into metabolisms of medicinal natural products.</title>
        <authorList>
            <person name="Kim T."/>
        </authorList>
    </citation>
    <scope>NUCLEOTIDE SEQUENCE [LARGE SCALE GENOMIC DNA]</scope>
    <source>
        <strain evidence="2">TK-2024</strain>
        <tissue evidence="2">Old leaves</tissue>
    </source>
</reference>
<feature type="region of interest" description="Disordered" evidence="1">
    <location>
        <begin position="77"/>
        <end position="99"/>
    </location>
</feature>
<name>A0ABR2Q716_9ROSI</name>
<evidence type="ECO:0000256" key="1">
    <source>
        <dbReference type="SAM" id="MobiDB-lite"/>
    </source>
</evidence>
<dbReference type="Proteomes" id="UP001396334">
    <property type="component" value="Unassembled WGS sequence"/>
</dbReference>
<organism evidence="2 3">
    <name type="scientific">Hibiscus sabdariffa</name>
    <name type="common">roselle</name>
    <dbReference type="NCBI Taxonomy" id="183260"/>
    <lineage>
        <taxon>Eukaryota</taxon>
        <taxon>Viridiplantae</taxon>
        <taxon>Streptophyta</taxon>
        <taxon>Embryophyta</taxon>
        <taxon>Tracheophyta</taxon>
        <taxon>Spermatophyta</taxon>
        <taxon>Magnoliopsida</taxon>
        <taxon>eudicotyledons</taxon>
        <taxon>Gunneridae</taxon>
        <taxon>Pentapetalae</taxon>
        <taxon>rosids</taxon>
        <taxon>malvids</taxon>
        <taxon>Malvales</taxon>
        <taxon>Malvaceae</taxon>
        <taxon>Malvoideae</taxon>
        <taxon>Hibiscus</taxon>
    </lineage>
</organism>
<protein>
    <submittedName>
        <fullName evidence="2">Uncharacterized protein</fullName>
    </submittedName>
</protein>
<sequence length="260" mass="27618">MDGGTEGRPPDLGLGDVNPVGFVNTVGNTDVTALNESHDEVVSVDSDDGRCVVRNKKSHDEVVTVGNTDVTALNKSHDEVVSVDSDDGRNKKNEVGRDENIDPNAVMRRSFEGNKFGVLRIEDGDLEDLEVMGNGGDGTGGSPIVTKGNNGTHNLIVGFREANGVSSTKSGNDCSTQVFSRLAVSRVESSKTNMPVASGGKSMNNSVKISELAMHQTDSDKRQGEKDIVVASTEIVVPISVTLDPSNNMMIWVVDKKDMG</sequence>
<evidence type="ECO:0000313" key="2">
    <source>
        <dbReference type="EMBL" id="KAK8996464.1"/>
    </source>
</evidence>